<feature type="chain" id="PRO_5018790860" evidence="1">
    <location>
        <begin position="38"/>
        <end position="198"/>
    </location>
</feature>
<dbReference type="InterPro" id="IPR050263">
    <property type="entry name" value="Bact_Fimbrial_Adh_Pro"/>
</dbReference>
<dbReference type="PANTHER" id="PTHR33420:SF26">
    <property type="entry name" value="FIMBRIAL SUBUNIT"/>
    <property type="match status" value="1"/>
</dbReference>
<dbReference type="GO" id="GO:0009289">
    <property type="term" value="C:pilus"/>
    <property type="evidence" value="ECO:0007669"/>
    <property type="project" value="InterPro"/>
</dbReference>
<organism evidence="3 4">
    <name type="scientific">Pseudomonas fluorescens</name>
    <dbReference type="NCBI Taxonomy" id="294"/>
    <lineage>
        <taxon>Bacteria</taxon>
        <taxon>Pseudomonadati</taxon>
        <taxon>Pseudomonadota</taxon>
        <taxon>Gammaproteobacteria</taxon>
        <taxon>Pseudomonadales</taxon>
        <taxon>Pseudomonadaceae</taxon>
        <taxon>Pseudomonas</taxon>
    </lineage>
</organism>
<evidence type="ECO:0000259" key="2">
    <source>
        <dbReference type="Pfam" id="PF00419"/>
    </source>
</evidence>
<evidence type="ECO:0000313" key="4">
    <source>
        <dbReference type="Proteomes" id="UP000278078"/>
    </source>
</evidence>
<dbReference type="PANTHER" id="PTHR33420">
    <property type="entry name" value="FIMBRIAL SUBUNIT ELFA-RELATED"/>
    <property type="match status" value="1"/>
</dbReference>
<dbReference type="InterPro" id="IPR036937">
    <property type="entry name" value="Adhesion_dom_fimbrial_sf"/>
</dbReference>
<evidence type="ECO:0000256" key="1">
    <source>
        <dbReference type="SAM" id="SignalP"/>
    </source>
</evidence>
<dbReference type="InterPro" id="IPR008966">
    <property type="entry name" value="Adhesion_dom_sf"/>
</dbReference>
<feature type="domain" description="Fimbrial-type adhesion" evidence="2">
    <location>
        <begin position="43"/>
        <end position="186"/>
    </location>
</feature>
<dbReference type="InterPro" id="IPR000259">
    <property type="entry name" value="Adhesion_dom_fimbrial"/>
</dbReference>
<dbReference type="EMBL" id="LR134300">
    <property type="protein sequence ID" value="VEE50222.1"/>
    <property type="molecule type" value="Genomic_DNA"/>
</dbReference>
<dbReference type="AlphaFoldDB" id="A0A3S4MWB5"/>
<dbReference type="SUPFAM" id="SSF49401">
    <property type="entry name" value="Bacterial adhesins"/>
    <property type="match status" value="1"/>
</dbReference>
<dbReference type="GO" id="GO:0043709">
    <property type="term" value="P:cell adhesion involved in single-species biofilm formation"/>
    <property type="evidence" value="ECO:0007669"/>
    <property type="project" value="TreeGrafter"/>
</dbReference>
<name>A0A3S4MWB5_PSEFL</name>
<dbReference type="Proteomes" id="UP000278078">
    <property type="component" value="Chromosome"/>
</dbReference>
<sequence length="198" mass="20744">MFHNSKGNQMNKFKRAILAPLVASGTLLALMSPVAHAVDGIVNFSGNITDVACDINGQAPGAGNVTNVDLGIVAPTHFTAVGTNSTFQEFDLVLSGAGCTNDKKVSIAFDTVTNVDRISGNLMLMGPSKAKGVQIQIFNNSAANTTKIPLGLVEAAPQKATIDKNTATLKYKASYVSTEKTVIAGTGLSHIRYLLAYE</sequence>
<dbReference type="Pfam" id="PF00419">
    <property type="entry name" value="Fimbrial"/>
    <property type="match status" value="1"/>
</dbReference>
<dbReference type="Gene3D" id="2.60.40.1090">
    <property type="entry name" value="Fimbrial-type adhesion domain"/>
    <property type="match status" value="1"/>
</dbReference>
<keyword evidence="1" id="KW-0732">Signal</keyword>
<protein>
    <submittedName>
        <fullName evidence="3">Putative fimbrial subunit</fullName>
    </submittedName>
</protein>
<evidence type="ECO:0000313" key="3">
    <source>
        <dbReference type="EMBL" id="VEE50222.1"/>
    </source>
</evidence>
<proteinExistence type="predicted"/>
<feature type="signal peptide" evidence="1">
    <location>
        <begin position="1"/>
        <end position="37"/>
    </location>
</feature>
<reference evidence="3 4" key="1">
    <citation type="submission" date="2018-12" db="EMBL/GenBank/DDBJ databases">
        <authorList>
            <consortium name="Pathogen Informatics"/>
        </authorList>
    </citation>
    <scope>NUCLEOTIDE SEQUENCE [LARGE SCALE GENOMIC DNA]</scope>
    <source>
        <strain evidence="3 4">NCTC10783</strain>
    </source>
</reference>
<accession>A0A3S4MWB5</accession>
<gene>
    <name evidence="3" type="primary">cupB1</name>
    <name evidence="3" type="ORF">NCTC10783_06186</name>
</gene>